<dbReference type="Gene3D" id="1.25.40.20">
    <property type="entry name" value="Ankyrin repeat-containing domain"/>
    <property type="match status" value="1"/>
</dbReference>
<dbReference type="SUPFAM" id="SSF48403">
    <property type="entry name" value="Ankyrin repeat"/>
    <property type="match status" value="1"/>
</dbReference>
<reference evidence="1" key="1">
    <citation type="submission" date="2016-10" db="EMBL/GenBank/DDBJ databases">
        <authorList>
            <person name="Benchimol M."/>
            <person name="Almeida L.G."/>
            <person name="Vasconcelos A.T."/>
            <person name="Perreira-Neves A."/>
            <person name="Rosa I.A."/>
            <person name="Tasca T."/>
            <person name="Bogo M.R."/>
            <person name="de Souza W."/>
        </authorList>
    </citation>
    <scope>NUCLEOTIDE SEQUENCE [LARGE SCALE GENOMIC DNA]</scope>
    <source>
        <strain evidence="1">K</strain>
    </source>
</reference>
<dbReference type="EMBL" id="MLAK01000793">
    <property type="protein sequence ID" value="OHT04402.1"/>
    <property type="molecule type" value="Genomic_DNA"/>
</dbReference>
<name>A0A1J4K0C9_9EUKA</name>
<proteinExistence type="predicted"/>
<keyword evidence="2" id="KW-1185">Reference proteome</keyword>
<dbReference type="GeneID" id="94827700"/>
<evidence type="ECO:0000313" key="2">
    <source>
        <dbReference type="Proteomes" id="UP000179807"/>
    </source>
</evidence>
<comment type="caution">
    <text evidence="1">The sequence shown here is derived from an EMBL/GenBank/DDBJ whole genome shotgun (WGS) entry which is preliminary data.</text>
</comment>
<dbReference type="RefSeq" id="XP_068357538.1">
    <property type="nucleotide sequence ID" value="XM_068492996.1"/>
</dbReference>
<dbReference type="AlphaFoldDB" id="A0A1J4K0C9"/>
<organism evidence="1 2">
    <name type="scientific">Tritrichomonas foetus</name>
    <dbReference type="NCBI Taxonomy" id="1144522"/>
    <lineage>
        <taxon>Eukaryota</taxon>
        <taxon>Metamonada</taxon>
        <taxon>Parabasalia</taxon>
        <taxon>Tritrichomonadida</taxon>
        <taxon>Tritrichomonadidae</taxon>
        <taxon>Tritrichomonas</taxon>
    </lineage>
</organism>
<protein>
    <recommendedName>
        <fullName evidence="3">DUF3447 domain-containing protein</fullName>
    </recommendedName>
</protein>
<gene>
    <name evidence="1" type="ORF">TRFO_06278</name>
</gene>
<evidence type="ECO:0000313" key="1">
    <source>
        <dbReference type="EMBL" id="OHT04402.1"/>
    </source>
</evidence>
<accession>A0A1J4K0C9</accession>
<sequence>MEPAKVDQVILADDQQQFMDLLNNHSNVNAFTKKGSKKECIICKAAFLGANNCIQYALVTDMLCNHYDKNIGYFAASGDHISILILLLNFNISLEGAIFGSIKYGKYQSFIWLVENDYEQAKRDLEDQNVILLAAKSGNVQIFEYIIENHQTYLNYKDNKNVYLVFVSNTFESCG</sequence>
<dbReference type="InterPro" id="IPR036770">
    <property type="entry name" value="Ankyrin_rpt-contain_sf"/>
</dbReference>
<dbReference type="VEuPathDB" id="TrichDB:TRFO_06278"/>
<dbReference type="Proteomes" id="UP000179807">
    <property type="component" value="Unassembled WGS sequence"/>
</dbReference>
<evidence type="ECO:0008006" key="3">
    <source>
        <dbReference type="Google" id="ProtNLM"/>
    </source>
</evidence>